<dbReference type="Proteomes" id="UP000186309">
    <property type="component" value="Chromosome"/>
</dbReference>
<proteinExistence type="predicted"/>
<accession>A0A1U7CSY9</accession>
<dbReference type="NCBIfam" id="TIGR02246">
    <property type="entry name" value="SgcJ/EcaC family oxidoreductase"/>
    <property type="match status" value="1"/>
</dbReference>
<dbReference type="CDD" id="cd00531">
    <property type="entry name" value="NTF2_like"/>
    <property type="match status" value="1"/>
</dbReference>
<name>A0A1U7CSY9_9BACT</name>
<dbReference type="InterPro" id="IPR011944">
    <property type="entry name" value="Steroid_delta5-4_isomerase"/>
</dbReference>
<feature type="domain" description="DUF4440" evidence="2">
    <location>
        <begin position="39"/>
        <end position="146"/>
    </location>
</feature>
<reference evidence="4" key="1">
    <citation type="submission" date="2016-12" db="EMBL/GenBank/DDBJ databases">
        <title>Comparative genomics of four Isosphaeraceae planctomycetes: a common pool of plasmids and glycoside hydrolase genes.</title>
        <authorList>
            <person name="Ivanova A."/>
        </authorList>
    </citation>
    <scope>NUCLEOTIDE SEQUENCE [LARGE SCALE GENOMIC DNA]</scope>
    <source>
        <strain evidence="4">PX4</strain>
    </source>
</reference>
<organism evidence="3 4">
    <name type="scientific">Paludisphaera borealis</name>
    <dbReference type="NCBI Taxonomy" id="1387353"/>
    <lineage>
        <taxon>Bacteria</taxon>
        <taxon>Pseudomonadati</taxon>
        <taxon>Planctomycetota</taxon>
        <taxon>Planctomycetia</taxon>
        <taxon>Isosphaerales</taxon>
        <taxon>Isosphaeraceae</taxon>
        <taxon>Paludisphaera</taxon>
    </lineage>
</organism>
<dbReference type="InterPro" id="IPR027843">
    <property type="entry name" value="DUF4440"/>
</dbReference>
<sequence>MNSYRLARSFFIVGLALAGLIASGPSSIQGVPATDDEAVREVVRKYVDAREAADPKAIEGLFTADADQLVSDGTWRRGRDALVRGMLESSRKNPAKRTIAVESVRFLAPDVALADGRYLQAGRTEAETRAMWTTITLKRTADGWKIAAIRNMLPAMATPAKK</sequence>
<keyword evidence="4" id="KW-1185">Reference proteome</keyword>
<feature type="signal peptide" evidence="1">
    <location>
        <begin position="1"/>
        <end position="18"/>
    </location>
</feature>
<evidence type="ECO:0000313" key="3">
    <source>
        <dbReference type="EMBL" id="APW61993.1"/>
    </source>
</evidence>
<dbReference type="SUPFAM" id="SSF54427">
    <property type="entry name" value="NTF2-like"/>
    <property type="match status" value="1"/>
</dbReference>
<feature type="chain" id="PRO_5012007394" description="DUF4440 domain-containing protein" evidence="1">
    <location>
        <begin position="19"/>
        <end position="162"/>
    </location>
</feature>
<evidence type="ECO:0000313" key="4">
    <source>
        <dbReference type="Proteomes" id="UP000186309"/>
    </source>
</evidence>
<evidence type="ECO:0000256" key="1">
    <source>
        <dbReference type="SAM" id="SignalP"/>
    </source>
</evidence>
<dbReference type="RefSeq" id="WP_168189404.1">
    <property type="nucleotide sequence ID" value="NZ_CP019082.1"/>
</dbReference>
<dbReference type="Gene3D" id="3.10.450.50">
    <property type="match status" value="1"/>
</dbReference>
<evidence type="ECO:0000259" key="2">
    <source>
        <dbReference type="Pfam" id="PF14534"/>
    </source>
</evidence>
<dbReference type="EMBL" id="CP019082">
    <property type="protein sequence ID" value="APW61993.1"/>
    <property type="molecule type" value="Genomic_DNA"/>
</dbReference>
<keyword evidence="1" id="KW-0732">Signal</keyword>
<dbReference type="InterPro" id="IPR032710">
    <property type="entry name" value="NTF2-like_dom_sf"/>
</dbReference>
<protein>
    <recommendedName>
        <fullName evidence="2">DUF4440 domain-containing protein</fullName>
    </recommendedName>
</protein>
<dbReference type="AlphaFoldDB" id="A0A1U7CSY9"/>
<dbReference type="Pfam" id="PF14534">
    <property type="entry name" value="DUF4440"/>
    <property type="match status" value="1"/>
</dbReference>
<gene>
    <name evidence="3" type="ORF">BSF38_03525</name>
</gene>
<dbReference type="KEGG" id="pbor:BSF38_03525"/>